<evidence type="ECO:0000256" key="7">
    <source>
        <dbReference type="SAM" id="MobiDB-lite"/>
    </source>
</evidence>
<comment type="subcellular location">
    <subcellularLocation>
        <location evidence="1">Nucleus</location>
    </subcellularLocation>
</comment>
<dbReference type="GO" id="GO:0046982">
    <property type="term" value="F:protein heterodimerization activity"/>
    <property type="evidence" value="ECO:0007669"/>
    <property type="project" value="InterPro"/>
</dbReference>
<dbReference type="PROSITE" id="PS51879">
    <property type="entry name" value="RST"/>
    <property type="match status" value="1"/>
</dbReference>
<keyword evidence="3" id="KW-0805">Transcription regulation</keyword>
<feature type="compositionally biased region" description="Basic and acidic residues" evidence="7">
    <location>
        <begin position="494"/>
        <end position="504"/>
    </location>
</feature>
<evidence type="ECO:0000256" key="5">
    <source>
        <dbReference type="ARBA" id="ARBA00023242"/>
    </source>
</evidence>
<evidence type="ECO:0000313" key="10">
    <source>
        <dbReference type="Proteomes" id="UP000215914"/>
    </source>
</evidence>
<dbReference type="Pfam" id="PF05236">
    <property type="entry name" value="TAF4"/>
    <property type="match status" value="1"/>
</dbReference>
<evidence type="ECO:0000256" key="1">
    <source>
        <dbReference type="ARBA" id="ARBA00004123"/>
    </source>
</evidence>
<dbReference type="InterPro" id="IPR045144">
    <property type="entry name" value="TAF4"/>
</dbReference>
<feature type="domain" description="RST" evidence="8">
    <location>
        <begin position="50"/>
        <end position="121"/>
    </location>
</feature>
<evidence type="ECO:0000313" key="9">
    <source>
        <dbReference type="EMBL" id="OTG15995.1"/>
    </source>
</evidence>
<dbReference type="InterPro" id="IPR009072">
    <property type="entry name" value="Histone-fold"/>
</dbReference>
<keyword evidence="9" id="KW-0648">Protein biosynthesis</keyword>
<dbReference type="InterPro" id="IPR022003">
    <property type="entry name" value="RST"/>
</dbReference>
<gene>
    <name evidence="9" type="ORF">HannXRQ_Chr09g0266561</name>
</gene>
<feature type="compositionally biased region" description="Polar residues" evidence="7">
    <location>
        <begin position="188"/>
        <end position="206"/>
    </location>
</feature>
<dbReference type="CDD" id="cd08045">
    <property type="entry name" value="HFD_TAF4"/>
    <property type="match status" value="1"/>
</dbReference>
<comment type="similarity">
    <text evidence="2">Belongs to the TAF4 family.</text>
</comment>
<dbReference type="STRING" id="4232.A0A251TXY4"/>
<keyword evidence="9" id="KW-0396">Initiation factor</keyword>
<dbReference type="OrthoDB" id="21060at2759"/>
<organism evidence="9 10">
    <name type="scientific">Helianthus annuus</name>
    <name type="common">Common sunflower</name>
    <dbReference type="NCBI Taxonomy" id="4232"/>
    <lineage>
        <taxon>Eukaryota</taxon>
        <taxon>Viridiplantae</taxon>
        <taxon>Streptophyta</taxon>
        <taxon>Embryophyta</taxon>
        <taxon>Tracheophyta</taxon>
        <taxon>Spermatophyta</taxon>
        <taxon>Magnoliopsida</taxon>
        <taxon>eudicotyledons</taxon>
        <taxon>Gunneridae</taxon>
        <taxon>Pentapetalae</taxon>
        <taxon>asterids</taxon>
        <taxon>campanulids</taxon>
        <taxon>Asterales</taxon>
        <taxon>Asteraceae</taxon>
        <taxon>Asteroideae</taxon>
        <taxon>Heliantheae alliance</taxon>
        <taxon>Heliantheae</taxon>
        <taxon>Helianthus</taxon>
    </lineage>
</organism>
<feature type="region of interest" description="Disordered" evidence="7">
    <location>
        <begin position="137"/>
        <end position="253"/>
    </location>
</feature>
<sequence>MHPPMNSFITKFLDEDEDETMHSAADVEAITAALNRDIEGLGGEAANAMNQRAGTQVPFGLLLPEIQSQLNKDRAMQLQDLYNRLKSNRIDKNEFVRLMRTIVGEHMIKMALYKLQQRGQLSAKLNAPNSSAYVATSSIHRSSDPNTPPMENKSQQTRLLEHRSDSHGVQHMGFPQSSFSAYGHPSGNYHTGASPNTNMSSLSLQMSHGPVHPIRMQGGGPTHFTSNLPHVNLSSAAGSNAKTPPKKSTVAHKKPLEVPHVSSLSKKQKVCGAFSDQSIEQFNDVTAVSGVNLREEEEQLFFGFKEESHVSEATRKLVQEEEERLFLHKVPLQKKVAEIMAKCGVKNKSNDVERCMSHCVEERIHGLITNLIRLSKQRVDMEKPRHRTVITSDIRQQIMLLNQKAREEWEETHADADKLKRAAEVNKEQTTAANVAARAAVGGDDMLLKWQLKAERARQKQESGSNAAAASHPSLGVGLGLGLGPKLVPTSERNSTKDNPDTERSSGPVTANCGPLPRTVSVKDVMSVLTREIQMSRSTLIHHLYEQV</sequence>
<evidence type="ECO:0000256" key="2">
    <source>
        <dbReference type="ARBA" id="ARBA00006178"/>
    </source>
</evidence>
<dbReference type="GO" id="GO:0006367">
    <property type="term" value="P:transcription initiation at RNA polymerase II promoter"/>
    <property type="evidence" value="ECO:0000318"/>
    <property type="project" value="GO_Central"/>
</dbReference>
<dbReference type="Proteomes" id="UP000215914">
    <property type="component" value="Chromosome 9"/>
</dbReference>
<dbReference type="SUPFAM" id="SSF47113">
    <property type="entry name" value="Histone-fold"/>
    <property type="match status" value="1"/>
</dbReference>
<dbReference type="AlphaFoldDB" id="A0A251TXY4"/>
<feature type="compositionally biased region" description="Basic and acidic residues" evidence="7">
    <location>
        <begin position="159"/>
        <end position="168"/>
    </location>
</feature>
<dbReference type="OMA" id="ERDYHTA"/>
<dbReference type="InParanoid" id="A0A251TXY4"/>
<dbReference type="EMBL" id="CM007898">
    <property type="protein sequence ID" value="OTG15995.1"/>
    <property type="molecule type" value="Genomic_DNA"/>
</dbReference>
<evidence type="ECO:0000256" key="3">
    <source>
        <dbReference type="ARBA" id="ARBA00023015"/>
    </source>
</evidence>
<evidence type="ECO:0000259" key="8">
    <source>
        <dbReference type="PROSITE" id="PS51879"/>
    </source>
</evidence>
<keyword evidence="4" id="KW-0804">Transcription</keyword>
<proteinExistence type="inferred from homology"/>
<feature type="compositionally biased region" description="Polar residues" evidence="7">
    <location>
        <begin position="223"/>
        <end position="242"/>
    </location>
</feature>
<dbReference type="Pfam" id="PF12174">
    <property type="entry name" value="RST"/>
    <property type="match status" value="1"/>
</dbReference>
<dbReference type="GO" id="GO:0003677">
    <property type="term" value="F:DNA binding"/>
    <property type="evidence" value="ECO:0000318"/>
    <property type="project" value="GO_Central"/>
</dbReference>
<evidence type="ECO:0000256" key="4">
    <source>
        <dbReference type="ARBA" id="ARBA00023163"/>
    </source>
</evidence>
<reference evidence="10" key="1">
    <citation type="journal article" date="2017" name="Nature">
        <title>The sunflower genome provides insights into oil metabolism, flowering and Asterid evolution.</title>
        <authorList>
            <person name="Badouin H."/>
            <person name="Gouzy J."/>
            <person name="Grassa C.J."/>
            <person name="Murat F."/>
            <person name="Staton S.E."/>
            <person name="Cottret L."/>
            <person name="Lelandais-Briere C."/>
            <person name="Owens G.L."/>
            <person name="Carrere S."/>
            <person name="Mayjonade B."/>
            <person name="Legrand L."/>
            <person name="Gill N."/>
            <person name="Kane N.C."/>
            <person name="Bowers J.E."/>
            <person name="Hubner S."/>
            <person name="Bellec A."/>
            <person name="Berard A."/>
            <person name="Berges H."/>
            <person name="Blanchet N."/>
            <person name="Boniface M.C."/>
            <person name="Brunel D."/>
            <person name="Catrice O."/>
            <person name="Chaidir N."/>
            <person name="Claudel C."/>
            <person name="Donnadieu C."/>
            <person name="Faraut T."/>
            <person name="Fievet G."/>
            <person name="Helmstetter N."/>
            <person name="King M."/>
            <person name="Knapp S.J."/>
            <person name="Lai Z."/>
            <person name="Le Paslier M.C."/>
            <person name="Lippi Y."/>
            <person name="Lorenzon L."/>
            <person name="Mandel J.R."/>
            <person name="Marage G."/>
            <person name="Marchand G."/>
            <person name="Marquand E."/>
            <person name="Bret-Mestries E."/>
            <person name="Morien E."/>
            <person name="Nambeesan S."/>
            <person name="Nguyen T."/>
            <person name="Pegot-Espagnet P."/>
            <person name="Pouilly N."/>
            <person name="Raftis F."/>
            <person name="Sallet E."/>
            <person name="Schiex T."/>
            <person name="Thomas J."/>
            <person name="Vandecasteele C."/>
            <person name="Vares D."/>
            <person name="Vear F."/>
            <person name="Vautrin S."/>
            <person name="Crespi M."/>
            <person name="Mangin B."/>
            <person name="Burke J.M."/>
            <person name="Salse J."/>
            <person name="Munos S."/>
            <person name="Vincourt P."/>
            <person name="Rieseberg L.H."/>
            <person name="Langlade N.B."/>
        </authorList>
    </citation>
    <scope>NUCLEOTIDE SEQUENCE [LARGE SCALE GENOMIC DNA]</scope>
    <source>
        <strain evidence="10">cv. SF193</strain>
    </source>
</reference>
<feature type="region of interest" description="Disordered" evidence="7">
    <location>
        <begin position="457"/>
        <end position="517"/>
    </location>
</feature>
<protein>
    <submittedName>
        <fullName evidence="9">Putative transcription initiation factor TFIID component TAF4</fullName>
    </submittedName>
</protein>
<dbReference type="InterPro" id="IPR007900">
    <property type="entry name" value="TAF4_C"/>
</dbReference>
<dbReference type="GO" id="GO:0005669">
    <property type="term" value="C:transcription factor TFIID complex"/>
    <property type="evidence" value="ECO:0000318"/>
    <property type="project" value="GO_Central"/>
</dbReference>
<accession>A0A251TXY4</accession>
<evidence type="ECO:0000256" key="6">
    <source>
        <dbReference type="ARBA" id="ARBA00058775"/>
    </source>
</evidence>
<name>A0A251TXY4_HELAN</name>
<dbReference type="FunFam" id="1.10.20.10:FF:000015">
    <property type="entry name" value="Transcription initiation factor TFIID subunit 4B"/>
    <property type="match status" value="1"/>
</dbReference>
<dbReference type="PANTHER" id="PTHR15138">
    <property type="entry name" value="TRANSCRIPTION INITIATION FACTOR TFIID SUBUNIT 4"/>
    <property type="match status" value="1"/>
</dbReference>
<keyword evidence="5" id="KW-0539">Nucleus</keyword>
<comment type="function">
    <text evidence="6">TAFs are components of the transcription factor IID (TFIID) complex that is essential for mediating regulation of RNA polymerase transcription.</text>
</comment>
<keyword evidence="10" id="KW-1185">Reference proteome</keyword>
<dbReference type="Gene3D" id="1.10.20.10">
    <property type="entry name" value="Histone, subunit A"/>
    <property type="match status" value="1"/>
</dbReference>
<dbReference type="GO" id="GO:0003743">
    <property type="term" value="F:translation initiation factor activity"/>
    <property type="evidence" value="ECO:0007669"/>
    <property type="project" value="UniProtKB-KW"/>
</dbReference>
<dbReference type="PANTHER" id="PTHR15138:SF14">
    <property type="entry name" value="TRANSCRIPTION INITIATION FACTOR TFIID SUBUNIT 4"/>
    <property type="match status" value="1"/>
</dbReference>